<organism evidence="1 2">
    <name type="scientific">Mucuna pruriens</name>
    <name type="common">Velvet bean</name>
    <name type="synonym">Dolichos pruriens</name>
    <dbReference type="NCBI Taxonomy" id="157652"/>
    <lineage>
        <taxon>Eukaryota</taxon>
        <taxon>Viridiplantae</taxon>
        <taxon>Streptophyta</taxon>
        <taxon>Embryophyta</taxon>
        <taxon>Tracheophyta</taxon>
        <taxon>Spermatophyta</taxon>
        <taxon>Magnoliopsida</taxon>
        <taxon>eudicotyledons</taxon>
        <taxon>Gunneridae</taxon>
        <taxon>Pentapetalae</taxon>
        <taxon>rosids</taxon>
        <taxon>fabids</taxon>
        <taxon>Fabales</taxon>
        <taxon>Fabaceae</taxon>
        <taxon>Papilionoideae</taxon>
        <taxon>50 kb inversion clade</taxon>
        <taxon>NPAAA clade</taxon>
        <taxon>indigoferoid/millettioid clade</taxon>
        <taxon>Phaseoleae</taxon>
        <taxon>Mucuna</taxon>
    </lineage>
</organism>
<proteinExistence type="predicted"/>
<comment type="caution">
    <text evidence="1">The sequence shown here is derived from an EMBL/GenBank/DDBJ whole genome shotgun (WGS) entry which is preliminary data.</text>
</comment>
<gene>
    <name evidence="1" type="ORF">CR513_18054</name>
</gene>
<dbReference type="OrthoDB" id="1366452at2759"/>
<protein>
    <submittedName>
        <fullName evidence="1">Mitochondrial protein</fullName>
    </submittedName>
</protein>
<sequence length="184" mass="21354">MFDCNPVNTPMEGSLKLSKFDGGEKEDPTLFKSLVGSLRYLTNTRSDIMYTVGVVCRFIESPTYTHMKATKRILRYLKGTLNFGLFYSSNEFKLRGFCDTEHVAATSCTCQAIWLRRLLKEFNMNQEESTKIYIDNKSVQILVKNMVVLVHIKTQDQVTDIFIMSLKFEDFRRLRAKLGMQNFL</sequence>
<dbReference type="AlphaFoldDB" id="A0A371H858"/>
<evidence type="ECO:0000313" key="2">
    <source>
        <dbReference type="Proteomes" id="UP000257109"/>
    </source>
</evidence>
<evidence type="ECO:0000313" key="1">
    <source>
        <dbReference type="EMBL" id="RDX98974.1"/>
    </source>
</evidence>
<dbReference type="PANTHER" id="PTHR11439:SF517">
    <property type="entry name" value="CYSTEINE-RICH RLK (RECEPTOR-LIKE PROTEIN KINASE) 8"/>
    <property type="match status" value="1"/>
</dbReference>
<reference evidence="1" key="1">
    <citation type="submission" date="2018-05" db="EMBL/GenBank/DDBJ databases">
        <title>Draft genome of Mucuna pruriens seed.</title>
        <authorList>
            <person name="Nnadi N.E."/>
            <person name="Vos R."/>
            <person name="Hasami M.H."/>
            <person name="Devisetty U.K."/>
            <person name="Aguiy J.C."/>
        </authorList>
    </citation>
    <scope>NUCLEOTIDE SEQUENCE [LARGE SCALE GENOMIC DNA]</scope>
    <source>
        <strain evidence="1">JCA_2017</strain>
    </source>
</reference>
<accession>A0A371H858</accession>
<dbReference type="EMBL" id="QJKJ01003331">
    <property type="protein sequence ID" value="RDX98974.1"/>
    <property type="molecule type" value="Genomic_DNA"/>
</dbReference>
<dbReference type="Proteomes" id="UP000257109">
    <property type="component" value="Unassembled WGS sequence"/>
</dbReference>
<name>A0A371H858_MUCPR</name>
<keyword evidence="2" id="KW-1185">Reference proteome</keyword>
<feature type="non-terminal residue" evidence="1">
    <location>
        <position position="1"/>
    </location>
</feature>
<dbReference type="PANTHER" id="PTHR11439">
    <property type="entry name" value="GAG-POL-RELATED RETROTRANSPOSON"/>
    <property type="match status" value="1"/>
</dbReference>